<evidence type="ECO:0000313" key="3">
    <source>
        <dbReference type="Proteomes" id="UP001605036"/>
    </source>
</evidence>
<protein>
    <recommendedName>
        <fullName evidence="4">Reverse transcriptase domain-containing protein</fullName>
    </recommendedName>
</protein>
<evidence type="ECO:0000256" key="1">
    <source>
        <dbReference type="SAM" id="MobiDB-lite"/>
    </source>
</evidence>
<evidence type="ECO:0000313" key="2">
    <source>
        <dbReference type="EMBL" id="KAL2632501.1"/>
    </source>
</evidence>
<reference evidence="2 3" key="1">
    <citation type="submission" date="2024-09" db="EMBL/GenBank/DDBJ databases">
        <title>Chromosome-scale assembly of Riccia fluitans.</title>
        <authorList>
            <person name="Paukszto L."/>
            <person name="Sawicki J."/>
            <person name="Karawczyk K."/>
            <person name="Piernik-Szablinska J."/>
            <person name="Szczecinska M."/>
            <person name="Mazdziarz M."/>
        </authorList>
    </citation>
    <scope>NUCLEOTIDE SEQUENCE [LARGE SCALE GENOMIC DNA]</scope>
    <source>
        <strain evidence="2">Rf_01</strain>
        <tissue evidence="2">Aerial parts of the thallus</tissue>
    </source>
</reference>
<proteinExistence type="predicted"/>
<organism evidence="2 3">
    <name type="scientific">Riccia fluitans</name>
    <dbReference type="NCBI Taxonomy" id="41844"/>
    <lineage>
        <taxon>Eukaryota</taxon>
        <taxon>Viridiplantae</taxon>
        <taxon>Streptophyta</taxon>
        <taxon>Embryophyta</taxon>
        <taxon>Marchantiophyta</taxon>
        <taxon>Marchantiopsida</taxon>
        <taxon>Marchantiidae</taxon>
        <taxon>Marchantiales</taxon>
        <taxon>Ricciaceae</taxon>
        <taxon>Riccia</taxon>
    </lineage>
</organism>
<dbReference type="Proteomes" id="UP001605036">
    <property type="component" value="Unassembled WGS sequence"/>
</dbReference>
<feature type="region of interest" description="Disordered" evidence="1">
    <location>
        <begin position="53"/>
        <end position="77"/>
    </location>
</feature>
<gene>
    <name evidence="2" type="ORF">R1flu_003980</name>
</gene>
<name>A0ABD1YP00_9MARC</name>
<accession>A0ABD1YP00</accession>
<keyword evidence="3" id="KW-1185">Reference proteome</keyword>
<evidence type="ECO:0008006" key="4">
    <source>
        <dbReference type="Google" id="ProtNLM"/>
    </source>
</evidence>
<comment type="caution">
    <text evidence="2">The sequence shown here is derived from an EMBL/GenBank/DDBJ whole genome shotgun (WGS) entry which is preliminary data.</text>
</comment>
<sequence>MEQFLQCYFFEEDDYFPEPPSSKSVLDGVTVVMDNEYILEPPPFLEINYSSLKDEEDDEYNPEPPVYPEINFSSDDD</sequence>
<dbReference type="EMBL" id="JBHFFA010000003">
    <property type="protein sequence ID" value="KAL2632501.1"/>
    <property type="molecule type" value="Genomic_DNA"/>
</dbReference>
<dbReference type="AlphaFoldDB" id="A0ABD1YP00"/>